<keyword evidence="2" id="KW-1185">Reference proteome</keyword>
<dbReference type="Proteomes" id="UP000230069">
    <property type="component" value="Unassembled WGS sequence"/>
</dbReference>
<gene>
    <name evidence="1" type="ORF">AQUCO_01000641v1</name>
</gene>
<protein>
    <submittedName>
        <fullName evidence="1">Uncharacterized protein</fullName>
    </submittedName>
</protein>
<reference evidence="1 2" key="1">
    <citation type="submission" date="2017-09" db="EMBL/GenBank/DDBJ databases">
        <title>WGS assembly of Aquilegia coerulea Goldsmith.</title>
        <authorList>
            <person name="Hodges S."/>
            <person name="Kramer E."/>
            <person name="Nordborg M."/>
            <person name="Tomkins J."/>
            <person name="Borevitz J."/>
            <person name="Derieg N."/>
            <person name="Yan J."/>
            <person name="Mihaltcheva S."/>
            <person name="Hayes R.D."/>
            <person name="Rokhsar D."/>
        </authorList>
    </citation>
    <scope>NUCLEOTIDE SEQUENCE [LARGE SCALE GENOMIC DNA]</scope>
    <source>
        <strain evidence="2">cv. Goldsmith</strain>
    </source>
</reference>
<name>A0A2G5EAX8_AQUCA</name>
<proteinExistence type="predicted"/>
<dbReference type="EMBL" id="KZ305027">
    <property type="protein sequence ID" value="PIA52902.1"/>
    <property type="molecule type" value="Genomic_DNA"/>
</dbReference>
<evidence type="ECO:0000313" key="1">
    <source>
        <dbReference type="EMBL" id="PIA52902.1"/>
    </source>
</evidence>
<accession>A0A2G5EAX8</accession>
<dbReference type="AlphaFoldDB" id="A0A2G5EAX8"/>
<organism evidence="1 2">
    <name type="scientific">Aquilegia coerulea</name>
    <name type="common">Rocky mountain columbine</name>
    <dbReference type="NCBI Taxonomy" id="218851"/>
    <lineage>
        <taxon>Eukaryota</taxon>
        <taxon>Viridiplantae</taxon>
        <taxon>Streptophyta</taxon>
        <taxon>Embryophyta</taxon>
        <taxon>Tracheophyta</taxon>
        <taxon>Spermatophyta</taxon>
        <taxon>Magnoliopsida</taxon>
        <taxon>Ranunculales</taxon>
        <taxon>Ranunculaceae</taxon>
        <taxon>Thalictroideae</taxon>
        <taxon>Aquilegia</taxon>
    </lineage>
</organism>
<evidence type="ECO:0000313" key="2">
    <source>
        <dbReference type="Proteomes" id="UP000230069"/>
    </source>
</evidence>
<sequence length="70" mass="8500">MKWERYLCWVRCVGISSTKDRMRIGNMMGKIEKQWKNKVYAASLRSSTSRICTERMMRMRLCIARKQFLF</sequence>
<dbReference type="InParanoid" id="A0A2G5EAX8"/>